<dbReference type="Proteomes" id="UP000612899">
    <property type="component" value="Unassembled WGS sequence"/>
</dbReference>
<dbReference type="InterPro" id="IPR036392">
    <property type="entry name" value="PLAT/LH2_dom_sf"/>
</dbReference>
<dbReference type="InterPro" id="IPR001024">
    <property type="entry name" value="PLAT/LH2_dom"/>
</dbReference>
<feature type="signal peptide" evidence="1">
    <location>
        <begin position="1"/>
        <end position="28"/>
    </location>
</feature>
<dbReference type="PANTHER" id="PTHR31718:SF60">
    <property type="entry name" value="LIPOXYGENASE HOMOLOGY DOMAIN-CONTAINING PROTEIN 1"/>
    <property type="match status" value="1"/>
</dbReference>
<organism evidence="3 4">
    <name type="scientific">Rhizocola hellebori</name>
    <dbReference type="NCBI Taxonomy" id="1392758"/>
    <lineage>
        <taxon>Bacteria</taxon>
        <taxon>Bacillati</taxon>
        <taxon>Actinomycetota</taxon>
        <taxon>Actinomycetes</taxon>
        <taxon>Micromonosporales</taxon>
        <taxon>Micromonosporaceae</taxon>
        <taxon>Rhizocola</taxon>
    </lineage>
</organism>
<dbReference type="PROSITE" id="PS50095">
    <property type="entry name" value="PLAT"/>
    <property type="match status" value="1"/>
</dbReference>
<reference evidence="3" key="1">
    <citation type="submission" date="2021-01" db="EMBL/GenBank/DDBJ databases">
        <title>Whole genome shotgun sequence of Rhizocola hellebori NBRC 109834.</title>
        <authorList>
            <person name="Komaki H."/>
            <person name="Tamura T."/>
        </authorList>
    </citation>
    <scope>NUCLEOTIDE SEQUENCE</scope>
    <source>
        <strain evidence="3">NBRC 109834</strain>
    </source>
</reference>
<proteinExistence type="predicted"/>
<evidence type="ECO:0000313" key="4">
    <source>
        <dbReference type="Proteomes" id="UP000612899"/>
    </source>
</evidence>
<keyword evidence="1" id="KW-0732">Signal</keyword>
<accession>A0A8J3Q2T1</accession>
<evidence type="ECO:0000256" key="1">
    <source>
        <dbReference type="SAM" id="SignalP"/>
    </source>
</evidence>
<feature type="domain" description="PLAT" evidence="2">
    <location>
        <begin position="31"/>
        <end position="147"/>
    </location>
</feature>
<sequence>MTRRLGKLFATLVGTALIVVMGAQPASATVFPYRIDMQTCDVSGAGTDGYVAARIHGTAGSSGWIGLNNANHDDFERGNVDAFYFNLPSNIGTITSVYVNFVPTGDNSAWCLSWAKVHGPIGTSPRFYYNNSSLWFVSTGTWGPWLP</sequence>
<dbReference type="Gene3D" id="2.60.60.20">
    <property type="entry name" value="PLAT/LH2 domain"/>
    <property type="match status" value="1"/>
</dbReference>
<protein>
    <recommendedName>
        <fullName evidence="2">PLAT domain-containing protein</fullName>
    </recommendedName>
</protein>
<feature type="chain" id="PRO_5035220268" description="PLAT domain-containing protein" evidence="1">
    <location>
        <begin position="29"/>
        <end position="147"/>
    </location>
</feature>
<name>A0A8J3Q2T1_9ACTN</name>
<evidence type="ECO:0000259" key="2">
    <source>
        <dbReference type="PROSITE" id="PS50095"/>
    </source>
</evidence>
<comment type="caution">
    <text evidence="3">The sequence shown here is derived from an EMBL/GenBank/DDBJ whole genome shotgun (WGS) entry which is preliminary data.</text>
</comment>
<dbReference type="Pfam" id="PF01477">
    <property type="entry name" value="PLAT"/>
    <property type="match status" value="1"/>
</dbReference>
<keyword evidence="4" id="KW-1185">Reference proteome</keyword>
<dbReference type="PANTHER" id="PTHR31718">
    <property type="entry name" value="PLAT DOMAIN-CONTAINING PROTEIN"/>
    <property type="match status" value="1"/>
</dbReference>
<dbReference type="EMBL" id="BONY01000003">
    <property type="protein sequence ID" value="GIH02611.1"/>
    <property type="molecule type" value="Genomic_DNA"/>
</dbReference>
<dbReference type="AlphaFoldDB" id="A0A8J3Q2T1"/>
<gene>
    <name evidence="3" type="ORF">Rhe02_06780</name>
</gene>
<evidence type="ECO:0000313" key="3">
    <source>
        <dbReference type="EMBL" id="GIH02611.1"/>
    </source>
</evidence>
<dbReference type="SUPFAM" id="SSF49723">
    <property type="entry name" value="Lipase/lipooxygenase domain (PLAT/LH2 domain)"/>
    <property type="match status" value="1"/>
</dbReference>